<evidence type="ECO:0000256" key="9">
    <source>
        <dbReference type="ARBA" id="ARBA00022989"/>
    </source>
</evidence>
<evidence type="ECO:0000256" key="16">
    <source>
        <dbReference type="ARBA" id="ARBA00053950"/>
    </source>
</evidence>
<dbReference type="GO" id="GO:0005886">
    <property type="term" value="C:plasma membrane"/>
    <property type="evidence" value="ECO:0007669"/>
    <property type="project" value="UniProtKB-SubCell"/>
</dbReference>
<evidence type="ECO:0000256" key="23">
    <source>
        <dbReference type="SAM" id="SignalP"/>
    </source>
</evidence>
<keyword evidence="14" id="KW-0968">Cytoplasmic vesicle</keyword>
<dbReference type="InterPro" id="IPR048524">
    <property type="entry name" value="Lamp2-like_TM"/>
</dbReference>
<dbReference type="GO" id="GO:0072594">
    <property type="term" value="P:establishment of protein localization to organelle"/>
    <property type="evidence" value="ECO:0007669"/>
    <property type="project" value="TreeGrafter"/>
</dbReference>
<evidence type="ECO:0000256" key="8">
    <source>
        <dbReference type="ARBA" id="ARBA00022753"/>
    </source>
</evidence>
<dbReference type="PANTHER" id="PTHR11506:SF35">
    <property type="entry name" value="LYSOSOME-ASSOCIATED MEMBRANE GLYCOPROTEIN 5"/>
    <property type="match status" value="1"/>
</dbReference>
<evidence type="ECO:0000256" key="21">
    <source>
        <dbReference type="SAM" id="MobiDB-lite"/>
    </source>
</evidence>
<keyword evidence="12" id="KW-0325">Glycoprotein</keyword>
<evidence type="ECO:0000313" key="27">
    <source>
        <dbReference type="Proteomes" id="UP001152798"/>
    </source>
</evidence>
<dbReference type="OrthoDB" id="6232933at2759"/>
<feature type="region of interest" description="Disordered" evidence="21">
    <location>
        <begin position="46"/>
        <end position="120"/>
    </location>
</feature>
<evidence type="ECO:0000259" key="25">
    <source>
        <dbReference type="Pfam" id="PF21222"/>
    </source>
</evidence>
<evidence type="ECO:0000256" key="14">
    <source>
        <dbReference type="ARBA" id="ARBA00023329"/>
    </source>
</evidence>
<dbReference type="InterPro" id="IPR002000">
    <property type="entry name" value="Lysosome-assoc_membr_glycop"/>
</dbReference>
<dbReference type="Pfam" id="PF01299">
    <property type="entry name" value="Lamp2-like_luminal"/>
    <property type="match status" value="1"/>
</dbReference>
<keyword evidence="8" id="KW-0967">Endosome</keyword>
<evidence type="ECO:0000259" key="24">
    <source>
        <dbReference type="Pfam" id="PF01299"/>
    </source>
</evidence>
<comment type="subcellular location">
    <subcellularLocation>
        <location evidence="4">Cell projection</location>
        <location evidence="4">Dendrite</location>
    </subcellularLocation>
    <subcellularLocation>
        <location evidence="17">Cell projection</location>
        <location evidence="17">Growth cone membrane</location>
        <topology evidence="17">Single-pass type I membrane protein</topology>
    </subcellularLocation>
    <subcellularLocation>
        <location evidence="15">Cytoplasmic vesicle</location>
        <location evidence="15">Secretory vesicle</location>
        <location evidence="15">Synaptic vesicle membrane</location>
        <topology evidence="15">Single-pass type I membrane protein</topology>
    </subcellularLocation>
    <subcellularLocation>
        <location evidence="2">Early endosome membrane</location>
        <topology evidence="2">Single-pass type I membrane protein</topology>
    </subcellularLocation>
    <subcellularLocation>
        <location evidence="1">Endoplasmic reticulum-Golgi intermediate compartment membrane</location>
        <topology evidence="1">Single-pass type I membrane protein</topology>
    </subcellularLocation>
    <subcellularLocation>
        <location evidence="20">Membrane</location>
        <topology evidence="20">Single-pass type I membrane protein</topology>
    </subcellularLocation>
    <subcellularLocation>
        <location evidence="3">Recycling endosome</location>
    </subcellularLocation>
</comment>
<evidence type="ECO:0000256" key="11">
    <source>
        <dbReference type="ARBA" id="ARBA00023136"/>
    </source>
</evidence>
<dbReference type="InterPro" id="IPR048528">
    <property type="entry name" value="Lamp2-like_luminal"/>
</dbReference>
<name>A0A9P0E7M0_NEZVI</name>
<feature type="compositionally biased region" description="Low complexity" evidence="21">
    <location>
        <begin position="63"/>
        <end position="95"/>
    </location>
</feature>
<evidence type="ECO:0000256" key="18">
    <source>
        <dbReference type="ARBA" id="ARBA00074379"/>
    </source>
</evidence>
<protein>
    <recommendedName>
        <fullName evidence="18">Lysosome-associated membrane glycoprotein 5</fullName>
    </recommendedName>
    <alternativeName>
        <fullName evidence="19">Lysosome-associated membrane protein 5</fullName>
    </alternativeName>
</protein>
<feature type="transmembrane region" description="Helical" evidence="22">
    <location>
        <begin position="280"/>
        <end position="302"/>
    </location>
</feature>
<feature type="compositionally biased region" description="Pro residues" evidence="21">
    <location>
        <begin position="96"/>
        <end position="116"/>
    </location>
</feature>
<keyword evidence="11 20" id="KW-0472">Membrane</keyword>
<sequence>MFIKYIFLFSLFIGFILADESSNKVNDGKDVEMPVKTVTIKEVELKETTISKPSPTPKPTSTPAPSTTSHTSTTTLPPSSSVSPPSTIPSTTMSTPAPPTTPSPTSPSTTPTPVPPEFWTVTNSTSNITCIVARMNIKLEMHHENKSLILKGTPQTLEANGECGKDLQTLQIFLPQNGSNSATVLFNFTETEKTYFISSLSIMIPLNSSDKVYETRNVTLYETGKNTSYSCPSYMLNLEPDNRTTVRLSMGNIQVEAFRFSNTTKFSQAVQCPNNEVPDIVPLIVGLALAGLVIVVVIGYFIGRRRSQARGYLSM</sequence>
<evidence type="ECO:0000256" key="1">
    <source>
        <dbReference type="ARBA" id="ARBA00004151"/>
    </source>
</evidence>
<dbReference type="EMBL" id="OV725077">
    <property type="protein sequence ID" value="CAH1391593.1"/>
    <property type="molecule type" value="Genomic_DNA"/>
</dbReference>
<dbReference type="GO" id="GO:0031902">
    <property type="term" value="C:late endosome membrane"/>
    <property type="evidence" value="ECO:0007669"/>
    <property type="project" value="TreeGrafter"/>
</dbReference>
<dbReference type="AlphaFoldDB" id="A0A9P0E7M0"/>
<dbReference type="CDD" id="cd12087">
    <property type="entry name" value="TM_EGFR-like"/>
    <property type="match status" value="1"/>
</dbReference>
<feature type="domain" description="Lysosome-associated membrane glycoprotein 2-like luminal" evidence="24">
    <location>
        <begin position="121"/>
        <end position="260"/>
    </location>
</feature>
<evidence type="ECO:0000256" key="20">
    <source>
        <dbReference type="PROSITE-ProRule" id="PRU00740"/>
    </source>
</evidence>
<feature type="domain" description="Lysosome-associated membrane glycoprotein 2-like transmembrane" evidence="25">
    <location>
        <begin position="281"/>
        <end position="312"/>
    </location>
</feature>
<dbReference type="GO" id="GO:0005765">
    <property type="term" value="C:lysosomal membrane"/>
    <property type="evidence" value="ECO:0007669"/>
    <property type="project" value="TreeGrafter"/>
</dbReference>
<feature type="chain" id="PRO_5040385393" description="Lysosome-associated membrane glycoprotein 5" evidence="23">
    <location>
        <begin position="19"/>
        <end position="315"/>
    </location>
</feature>
<evidence type="ECO:0000256" key="15">
    <source>
        <dbReference type="ARBA" id="ARBA00029428"/>
    </source>
</evidence>
<evidence type="ECO:0000256" key="13">
    <source>
        <dbReference type="ARBA" id="ARBA00023273"/>
    </source>
</evidence>
<comment type="similarity">
    <text evidence="5 20">Belongs to the LAMP family.</text>
</comment>
<comment type="function">
    <text evidence="16">Plays a role in short-term synaptic plasticity in a subset of GABAergic neurons in the brain.</text>
</comment>
<evidence type="ECO:0000256" key="5">
    <source>
        <dbReference type="ARBA" id="ARBA00009644"/>
    </source>
</evidence>
<gene>
    <name evidence="26" type="ORF">NEZAVI_LOCUS2588</name>
</gene>
<evidence type="ECO:0000256" key="12">
    <source>
        <dbReference type="ARBA" id="ARBA00023180"/>
    </source>
</evidence>
<evidence type="ECO:0000313" key="26">
    <source>
        <dbReference type="EMBL" id="CAH1391593.1"/>
    </source>
</evidence>
<evidence type="ECO:0000256" key="7">
    <source>
        <dbReference type="ARBA" id="ARBA00022729"/>
    </source>
</evidence>
<evidence type="ECO:0000256" key="17">
    <source>
        <dbReference type="ARBA" id="ARBA00060492"/>
    </source>
</evidence>
<accession>A0A9P0E7M0</accession>
<evidence type="ECO:0000256" key="10">
    <source>
        <dbReference type="ARBA" id="ARBA00023018"/>
    </source>
</evidence>
<dbReference type="Proteomes" id="UP001152798">
    <property type="component" value="Chromosome 1"/>
</dbReference>
<keyword evidence="13" id="KW-0966">Cell projection</keyword>
<evidence type="ECO:0000256" key="3">
    <source>
        <dbReference type="ARBA" id="ARBA00004172"/>
    </source>
</evidence>
<dbReference type="PANTHER" id="PTHR11506">
    <property type="entry name" value="LYSOSOME-ASSOCIATED MEMBRANE GLYCOPROTEIN"/>
    <property type="match status" value="1"/>
</dbReference>
<evidence type="ECO:0000256" key="2">
    <source>
        <dbReference type="ARBA" id="ARBA00004158"/>
    </source>
</evidence>
<keyword evidence="7 23" id="KW-0732">Signal</keyword>
<evidence type="ECO:0000256" key="22">
    <source>
        <dbReference type="SAM" id="Phobius"/>
    </source>
</evidence>
<dbReference type="PROSITE" id="PS51407">
    <property type="entry name" value="LAMP_3"/>
    <property type="match status" value="1"/>
</dbReference>
<keyword evidence="9 22" id="KW-1133">Transmembrane helix</keyword>
<evidence type="ECO:0000256" key="4">
    <source>
        <dbReference type="ARBA" id="ARBA00004279"/>
    </source>
</evidence>
<evidence type="ECO:0000256" key="6">
    <source>
        <dbReference type="ARBA" id="ARBA00022692"/>
    </source>
</evidence>
<dbReference type="PRINTS" id="PR00336">
    <property type="entry name" value="LYSASSOCTDMP"/>
</dbReference>
<keyword evidence="6 20" id="KW-0812">Transmembrane</keyword>
<keyword evidence="10" id="KW-0770">Synapse</keyword>
<evidence type="ECO:0000256" key="19">
    <source>
        <dbReference type="ARBA" id="ARBA00076257"/>
    </source>
</evidence>
<keyword evidence="27" id="KW-1185">Reference proteome</keyword>
<proteinExistence type="inferred from homology"/>
<feature type="signal peptide" evidence="23">
    <location>
        <begin position="1"/>
        <end position="18"/>
    </location>
</feature>
<dbReference type="Gene3D" id="2.40.160.110">
    <property type="match status" value="1"/>
</dbReference>
<comment type="caution">
    <text evidence="20">Lacks conserved residue(s) required for the propagation of feature annotation.</text>
</comment>
<reference evidence="26" key="1">
    <citation type="submission" date="2022-01" db="EMBL/GenBank/DDBJ databases">
        <authorList>
            <person name="King R."/>
        </authorList>
    </citation>
    <scope>NUCLEOTIDE SEQUENCE</scope>
</reference>
<organism evidence="26 27">
    <name type="scientific">Nezara viridula</name>
    <name type="common">Southern green stink bug</name>
    <name type="synonym">Cimex viridulus</name>
    <dbReference type="NCBI Taxonomy" id="85310"/>
    <lineage>
        <taxon>Eukaryota</taxon>
        <taxon>Metazoa</taxon>
        <taxon>Ecdysozoa</taxon>
        <taxon>Arthropoda</taxon>
        <taxon>Hexapoda</taxon>
        <taxon>Insecta</taxon>
        <taxon>Pterygota</taxon>
        <taxon>Neoptera</taxon>
        <taxon>Paraneoptera</taxon>
        <taxon>Hemiptera</taxon>
        <taxon>Heteroptera</taxon>
        <taxon>Panheteroptera</taxon>
        <taxon>Pentatomomorpha</taxon>
        <taxon>Pentatomoidea</taxon>
        <taxon>Pentatomidae</taxon>
        <taxon>Pentatominae</taxon>
        <taxon>Nezara</taxon>
    </lineage>
</organism>
<dbReference type="Pfam" id="PF21222">
    <property type="entry name" value="Lamp2_2nd"/>
    <property type="match status" value="1"/>
</dbReference>